<evidence type="ECO:0000313" key="2">
    <source>
        <dbReference type="EMBL" id="RHJ22119.1"/>
    </source>
</evidence>
<keyword evidence="1" id="KW-1133">Transmembrane helix</keyword>
<protein>
    <submittedName>
        <fullName evidence="2">Uncharacterized protein</fullName>
    </submittedName>
</protein>
<gene>
    <name evidence="2" type="ORF">DW137_09895</name>
</gene>
<reference evidence="2 3" key="1">
    <citation type="submission" date="2018-08" db="EMBL/GenBank/DDBJ databases">
        <title>A genome reference for cultivated species of the human gut microbiota.</title>
        <authorList>
            <person name="Zou Y."/>
            <person name="Xue W."/>
            <person name="Luo G."/>
        </authorList>
    </citation>
    <scope>NUCLEOTIDE SEQUENCE [LARGE SCALE GENOMIC DNA]</scope>
    <source>
        <strain evidence="2 3">AM12-10</strain>
    </source>
</reference>
<dbReference type="EMBL" id="QRLR01000006">
    <property type="protein sequence ID" value="RHJ22119.1"/>
    <property type="molecule type" value="Genomic_DNA"/>
</dbReference>
<evidence type="ECO:0000256" key="1">
    <source>
        <dbReference type="SAM" id="Phobius"/>
    </source>
</evidence>
<dbReference type="AlphaFoldDB" id="A0A415C396"/>
<accession>A0A415C396</accession>
<feature type="transmembrane region" description="Helical" evidence="1">
    <location>
        <begin position="31"/>
        <end position="50"/>
    </location>
</feature>
<keyword evidence="1" id="KW-0472">Membrane</keyword>
<proteinExistence type="predicted"/>
<keyword evidence="1" id="KW-0812">Transmembrane</keyword>
<sequence length="122" mass="13676">MDDITMVSSTEEIEKRNTYMITKNTEARSRTVFAVLGGAIAGLVVCLVVGPFVGYTIGAVFILVGAGVSPFLLVGRMRDRTQQVRWKRLLQKLQSRNIEGEVFYPNSTHPENITDLEEMRIL</sequence>
<feature type="transmembrane region" description="Helical" evidence="1">
    <location>
        <begin position="56"/>
        <end position="75"/>
    </location>
</feature>
<organism evidence="2 3">
    <name type="scientific">Bifidobacterium bifidum</name>
    <dbReference type="NCBI Taxonomy" id="1681"/>
    <lineage>
        <taxon>Bacteria</taxon>
        <taxon>Bacillati</taxon>
        <taxon>Actinomycetota</taxon>
        <taxon>Actinomycetes</taxon>
        <taxon>Bifidobacteriales</taxon>
        <taxon>Bifidobacteriaceae</taxon>
        <taxon>Bifidobacterium</taxon>
    </lineage>
</organism>
<dbReference type="Proteomes" id="UP000283727">
    <property type="component" value="Unassembled WGS sequence"/>
</dbReference>
<name>A0A415C396_BIFBI</name>
<comment type="caution">
    <text evidence="2">The sequence shown here is derived from an EMBL/GenBank/DDBJ whole genome shotgun (WGS) entry which is preliminary data.</text>
</comment>
<evidence type="ECO:0000313" key="3">
    <source>
        <dbReference type="Proteomes" id="UP000283727"/>
    </source>
</evidence>